<evidence type="ECO:0000313" key="2">
    <source>
        <dbReference type="EMBL" id="ADD43562.1"/>
    </source>
</evidence>
<dbReference type="KEGG" id="sna:Snas_3907"/>
<name>D3PZM5_STANL</name>
<evidence type="ECO:0000259" key="1">
    <source>
        <dbReference type="Pfam" id="PF22552"/>
    </source>
</evidence>
<keyword evidence="3" id="KW-1185">Reference proteome</keyword>
<organism evidence="2 3">
    <name type="scientific">Stackebrandtia nassauensis (strain DSM 44728 / CIP 108903 / NRRL B-16338 / NBRC 102104 / LLR-40K-21)</name>
    <dbReference type="NCBI Taxonomy" id="446470"/>
    <lineage>
        <taxon>Bacteria</taxon>
        <taxon>Bacillati</taxon>
        <taxon>Actinomycetota</taxon>
        <taxon>Actinomycetes</taxon>
        <taxon>Glycomycetales</taxon>
        <taxon>Glycomycetaceae</taxon>
        <taxon>Stackebrandtia</taxon>
    </lineage>
</organism>
<dbReference type="Proteomes" id="UP000000844">
    <property type="component" value="Chromosome"/>
</dbReference>
<proteinExistence type="predicted"/>
<dbReference type="Pfam" id="PF22552">
    <property type="entry name" value="TY-Chap3"/>
    <property type="match status" value="1"/>
</dbReference>
<feature type="domain" description="TY-Chap N-terminal" evidence="1">
    <location>
        <begin position="200"/>
        <end position="308"/>
    </location>
</feature>
<sequence length="339" mass="37408">MRWMFGTRRLTNEQLTQLLRRLQRVEFGRWTQTDVTKAIGALGWDLQHGEVDVGMWRAETGYETGAAIIDRIPPTANVRSVNEFYAIELMVLRSAVRGEAGEQHRTNVFREALSTMLAEFGPPDVRGGDGGPWARWRDKELTVELHLRRFHGGVAMRLLATDALEQLEADSIRRGDVSGWTAYTRRPELPSEPAVNDIGEFTARLSGVLMDLAVDVPVVDTAGTIILRTSDWSARYALASVDGAIRVEASAAVKGQYREGLGYLAGLGYREPSGRVPNWSREFTDGGRDSTSAAAHMMVDALRAFGIDDLLDIVYDAFTADGERMYLPVLGIASADSMG</sequence>
<protein>
    <recommendedName>
        <fullName evidence="1">TY-Chap N-terminal domain-containing protein</fullName>
    </recommendedName>
</protein>
<gene>
    <name evidence="2" type="ordered locus">Snas_3907</name>
</gene>
<evidence type="ECO:0000313" key="3">
    <source>
        <dbReference type="Proteomes" id="UP000000844"/>
    </source>
</evidence>
<dbReference type="AlphaFoldDB" id="D3PZM5"/>
<dbReference type="InterPro" id="IPR054344">
    <property type="entry name" value="TY-Chap_N"/>
</dbReference>
<dbReference type="eggNOG" id="ENOG502ZS6Z">
    <property type="taxonomic scope" value="Bacteria"/>
</dbReference>
<dbReference type="HOGENOM" id="CLU_813594_0_0_11"/>
<reference evidence="2 3" key="1">
    <citation type="journal article" date="2009" name="Stand. Genomic Sci.">
        <title>Complete genome sequence of Stackebrandtia nassauensis type strain (LLR-40K-21).</title>
        <authorList>
            <person name="Munk C."/>
            <person name="Lapidus A."/>
            <person name="Copeland A."/>
            <person name="Jando M."/>
            <person name="Mayilraj S."/>
            <person name="Glavina Del Rio T."/>
            <person name="Nolan M."/>
            <person name="Chen F."/>
            <person name="Lucas S."/>
            <person name="Tice H."/>
            <person name="Cheng J.F."/>
            <person name="Han C."/>
            <person name="Detter J.C."/>
            <person name="Bruce D."/>
            <person name="Goodwin L."/>
            <person name="Chain P."/>
            <person name="Pitluck S."/>
            <person name="Goker M."/>
            <person name="Ovchinikova G."/>
            <person name="Pati A."/>
            <person name="Ivanova N."/>
            <person name="Mavromatis K."/>
            <person name="Chen A."/>
            <person name="Palaniappan K."/>
            <person name="Land M."/>
            <person name="Hauser L."/>
            <person name="Chang Y.J."/>
            <person name="Jeffries C.D."/>
            <person name="Bristow J."/>
            <person name="Eisen J.A."/>
            <person name="Markowitz V."/>
            <person name="Hugenholtz P."/>
            <person name="Kyrpides N.C."/>
            <person name="Klenk H.P."/>
        </authorList>
    </citation>
    <scope>NUCLEOTIDE SEQUENCE [LARGE SCALE GENOMIC DNA]</scope>
    <source>
        <strain evidence="3">DSM 44728 / CIP 108903 / NRRL B-16338 / NBRC 102104 / LLR-40K-21</strain>
    </source>
</reference>
<accession>D3PZM5</accession>
<dbReference type="EMBL" id="CP001778">
    <property type="protein sequence ID" value="ADD43562.1"/>
    <property type="molecule type" value="Genomic_DNA"/>
</dbReference>